<feature type="domain" description="RNase III" evidence="1">
    <location>
        <begin position="20"/>
        <end position="145"/>
    </location>
</feature>
<name>A0A8S1QMZ1_PARPR</name>
<protein>
    <recommendedName>
        <fullName evidence="1">RNase III domain-containing protein</fullName>
    </recommendedName>
</protein>
<accession>A0A8S1QMZ1</accession>
<comment type="caution">
    <text evidence="2">The sequence shown here is derived from an EMBL/GenBank/DDBJ whole genome shotgun (WGS) entry which is preliminary data.</text>
</comment>
<dbReference type="Pfam" id="PF14622">
    <property type="entry name" value="Ribonucleas_3_3"/>
    <property type="match status" value="1"/>
</dbReference>
<dbReference type="GO" id="GO:0004525">
    <property type="term" value="F:ribonuclease III activity"/>
    <property type="evidence" value="ECO:0007669"/>
    <property type="project" value="InterPro"/>
</dbReference>
<organism evidence="2 3">
    <name type="scientific">Paramecium primaurelia</name>
    <dbReference type="NCBI Taxonomy" id="5886"/>
    <lineage>
        <taxon>Eukaryota</taxon>
        <taxon>Sar</taxon>
        <taxon>Alveolata</taxon>
        <taxon>Ciliophora</taxon>
        <taxon>Intramacronucleata</taxon>
        <taxon>Oligohymenophorea</taxon>
        <taxon>Peniculida</taxon>
        <taxon>Parameciidae</taxon>
        <taxon>Paramecium</taxon>
    </lineage>
</organism>
<reference evidence="2" key="1">
    <citation type="submission" date="2021-01" db="EMBL/GenBank/DDBJ databases">
        <authorList>
            <consortium name="Genoscope - CEA"/>
            <person name="William W."/>
        </authorList>
    </citation>
    <scope>NUCLEOTIDE SEQUENCE</scope>
</reference>
<dbReference type="AlphaFoldDB" id="A0A8S1QMZ1"/>
<sequence length="322" mass="38231">MQSNKKDLAFKKLLEFQYPELFKKAMTFKQYQQEYMSRNKDNPLKYGNNENLIEWGSDLIDFYFNDFFTFQDLPNKDHKTFTSYSDIRKQKQLILSEKNLADAALQLGLKDEMLVSINVNSDLKNNPKIQSQAIKALIGAQYFDKKKDLNYLRKLLITLYQDLIKKQLDESISLPKQDNFKGEFKEFMDKHQEYHYKLNFQELKNKFDQNQPIYEYELVINDVLPIKRNGEQKKAVEKQVFKDALQLLKTDQFKQLLEDSIKNSSVIIQQSGISESKIESQIHNNLQFVHQLGQLERSLQQNEQINEKEDFGRLVESFLMKF</sequence>
<evidence type="ECO:0000313" key="3">
    <source>
        <dbReference type="Proteomes" id="UP000688137"/>
    </source>
</evidence>
<dbReference type="InterPro" id="IPR000999">
    <property type="entry name" value="RNase_III_dom"/>
</dbReference>
<dbReference type="GO" id="GO:0006396">
    <property type="term" value="P:RNA processing"/>
    <property type="evidence" value="ECO:0007669"/>
    <property type="project" value="InterPro"/>
</dbReference>
<keyword evidence="3" id="KW-1185">Reference proteome</keyword>
<dbReference type="Proteomes" id="UP000688137">
    <property type="component" value="Unassembled WGS sequence"/>
</dbReference>
<dbReference type="EMBL" id="CAJJDM010000175">
    <property type="protein sequence ID" value="CAD8115850.1"/>
    <property type="molecule type" value="Genomic_DNA"/>
</dbReference>
<evidence type="ECO:0000259" key="1">
    <source>
        <dbReference type="Pfam" id="PF14622"/>
    </source>
</evidence>
<evidence type="ECO:0000313" key="2">
    <source>
        <dbReference type="EMBL" id="CAD8115850.1"/>
    </source>
</evidence>
<dbReference type="OMA" id="QSHIHNN"/>
<proteinExistence type="predicted"/>
<gene>
    <name evidence="2" type="ORF">PPRIM_AZ9-3.1.T1660072</name>
</gene>